<dbReference type="Proteomes" id="UP000251960">
    <property type="component" value="Chromosome 7"/>
</dbReference>
<sequence length="98" mass="10683">MANREDGFSDHKEDEVADLLKGLILTAEEEEVADFSDEEDEGVPDASWALVGKVLSPTIVHATSIQGAMKPAWGNLGGFEYSYGWREGRESFCGGVLF</sequence>
<evidence type="ECO:0000313" key="2">
    <source>
        <dbReference type="Proteomes" id="UP000251960"/>
    </source>
</evidence>
<dbReference type="EMBL" id="NCVQ01000008">
    <property type="protein sequence ID" value="PWZ14025.1"/>
    <property type="molecule type" value="Genomic_DNA"/>
</dbReference>
<dbReference type="AlphaFoldDB" id="A0A3L6DZK1"/>
<accession>A0A3L6DZK1</accession>
<gene>
    <name evidence="1" type="ORF">Zm00014a_030179</name>
</gene>
<comment type="caution">
    <text evidence="1">The sequence shown here is derived from an EMBL/GenBank/DDBJ whole genome shotgun (WGS) entry which is preliminary data.</text>
</comment>
<reference evidence="1 2" key="1">
    <citation type="journal article" date="2018" name="Nat. Genet.">
        <title>Extensive intraspecific gene order and gene structural variations between Mo17 and other maize genomes.</title>
        <authorList>
            <person name="Sun S."/>
            <person name="Zhou Y."/>
            <person name="Chen J."/>
            <person name="Shi J."/>
            <person name="Zhao H."/>
            <person name="Zhao H."/>
            <person name="Song W."/>
            <person name="Zhang M."/>
            <person name="Cui Y."/>
            <person name="Dong X."/>
            <person name="Liu H."/>
            <person name="Ma X."/>
            <person name="Jiao Y."/>
            <person name="Wang B."/>
            <person name="Wei X."/>
            <person name="Stein J.C."/>
            <person name="Glaubitz J.C."/>
            <person name="Lu F."/>
            <person name="Yu G."/>
            <person name="Liang C."/>
            <person name="Fengler K."/>
            <person name="Li B."/>
            <person name="Rafalski A."/>
            <person name="Schnable P.S."/>
            <person name="Ware D.H."/>
            <person name="Buckler E.S."/>
            <person name="Lai J."/>
        </authorList>
    </citation>
    <scope>NUCLEOTIDE SEQUENCE [LARGE SCALE GENOMIC DNA]</scope>
    <source>
        <strain evidence="2">cv. Missouri 17</strain>
        <tissue evidence="1">Seedling</tissue>
    </source>
</reference>
<protein>
    <submittedName>
        <fullName evidence="1">Uncharacterized protein</fullName>
    </submittedName>
</protein>
<organism evidence="1 2">
    <name type="scientific">Zea mays</name>
    <name type="common">Maize</name>
    <dbReference type="NCBI Taxonomy" id="4577"/>
    <lineage>
        <taxon>Eukaryota</taxon>
        <taxon>Viridiplantae</taxon>
        <taxon>Streptophyta</taxon>
        <taxon>Embryophyta</taxon>
        <taxon>Tracheophyta</taxon>
        <taxon>Spermatophyta</taxon>
        <taxon>Magnoliopsida</taxon>
        <taxon>Liliopsida</taxon>
        <taxon>Poales</taxon>
        <taxon>Poaceae</taxon>
        <taxon>PACMAD clade</taxon>
        <taxon>Panicoideae</taxon>
        <taxon>Andropogonodae</taxon>
        <taxon>Andropogoneae</taxon>
        <taxon>Tripsacinae</taxon>
        <taxon>Zea</taxon>
    </lineage>
</organism>
<evidence type="ECO:0000313" key="1">
    <source>
        <dbReference type="EMBL" id="PWZ14025.1"/>
    </source>
</evidence>
<proteinExistence type="predicted"/>
<name>A0A3L6DZK1_MAIZE</name>